<accession>A0ABU1KY37</accession>
<proteinExistence type="predicted"/>
<keyword evidence="3" id="KW-1185">Reference proteome</keyword>
<dbReference type="Proteomes" id="UP001185254">
    <property type="component" value="Unassembled WGS sequence"/>
</dbReference>
<reference evidence="2 3" key="1">
    <citation type="submission" date="2023-07" db="EMBL/GenBank/DDBJ databases">
        <title>Sorghum-associated microbial communities from plants grown in Nebraska, USA.</title>
        <authorList>
            <person name="Schachtman D."/>
        </authorList>
    </citation>
    <scope>NUCLEOTIDE SEQUENCE [LARGE SCALE GENOMIC DNA]</scope>
    <source>
        <strain evidence="2 3">DS1039</strain>
    </source>
</reference>
<dbReference type="RefSeq" id="WP_310066351.1">
    <property type="nucleotide sequence ID" value="NZ_JAVDQN010000002.1"/>
</dbReference>
<feature type="compositionally biased region" description="Polar residues" evidence="1">
    <location>
        <begin position="48"/>
        <end position="58"/>
    </location>
</feature>
<evidence type="ECO:0000313" key="3">
    <source>
        <dbReference type="Proteomes" id="UP001185254"/>
    </source>
</evidence>
<evidence type="ECO:0000256" key="1">
    <source>
        <dbReference type="SAM" id="MobiDB-lite"/>
    </source>
</evidence>
<organism evidence="2 3">
    <name type="scientific">Paraburkholderia caledonica</name>
    <dbReference type="NCBI Taxonomy" id="134536"/>
    <lineage>
        <taxon>Bacteria</taxon>
        <taxon>Pseudomonadati</taxon>
        <taxon>Pseudomonadota</taxon>
        <taxon>Betaproteobacteria</taxon>
        <taxon>Burkholderiales</taxon>
        <taxon>Burkholderiaceae</taxon>
        <taxon>Paraburkholderia</taxon>
    </lineage>
</organism>
<feature type="compositionally biased region" description="Polar residues" evidence="1">
    <location>
        <begin position="26"/>
        <end position="38"/>
    </location>
</feature>
<evidence type="ECO:0008006" key="4">
    <source>
        <dbReference type="Google" id="ProtNLM"/>
    </source>
</evidence>
<sequence>MNSLDLPEIESAWVAPVGERLCAANSGRSTPTLKSSTIDLDGTLPGDDSSTTTSANSQPNMAKPILTILLKGTFPENLRFVENLLQPLGLLLANPDSGLITHWSDDGLQVAVSRAAIVDEVSAGVMKNVQFWETGCEDLFVSWLDVSSGWEFSFHLDGVTPTLKIALATVLSNAVLIDLQQHYQDESVFRIDFD</sequence>
<protein>
    <recommendedName>
        <fullName evidence="4">DUF4279 domain-containing protein</fullName>
    </recommendedName>
</protein>
<comment type="caution">
    <text evidence="2">The sequence shown here is derived from an EMBL/GenBank/DDBJ whole genome shotgun (WGS) entry which is preliminary data.</text>
</comment>
<feature type="region of interest" description="Disordered" evidence="1">
    <location>
        <begin position="25"/>
        <end position="58"/>
    </location>
</feature>
<evidence type="ECO:0000313" key="2">
    <source>
        <dbReference type="EMBL" id="MDR6375832.1"/>
    </source>
</evidence>
<dbReference type="EMBL" id="JAVDQN010000002">
    <property type="protein sequence ID" value="MDR6375832.1"/>
    <property type="molecule type" value="Genomic_DNA"/>
</dbReference>
<gene>
    <name evidence="2" type="ORF">J2776_002532</name>
</gene>
<name>A0ABU1KY37_9BURK</name>